<dbReference type="EMBL" id="BFEA01000124">
    <property type="protein sequence ID" value="GBG70040.1"/>
    <property type="molecule type" value="Genomic_DNA"/>
</dbReference>
<comment type="caution">
    <text evidence="2">The sequence shown here is derived from an EMBL/GenBank/DDBJ whole genome shotgun (WGS) entry which is preliminary data.</text>
</comment>
<gene>
    <name evidence="2" type="ORF">CBR_g4868</name>
</gene>
<feature type="region of interest" description="Disordered" evidence="1">
    <location>
        <begin position="1"/>
        <end position="27"/>
    </location>
</feature>
<organism evidence="2 3">
    <name type="scientific">Chara braunii</name>
    <name type="common">Braun's stonewort</name>
    <dbReference type="NCBI Taxonomy" id="69332"/>
    <lineage>
        <taxon>Eukaryota</taxon>
        <taxon>Viridiplantae</taxon>
        <taxon>Streptophyta</taxon>
        <taxon>Charophyceae</taxon>
        <taxon>Charales</taxon>
        <taxon>Characeae</taxon>
        <taxon>Chara</taxon>
    </lineage>
</organism>
<evidence type="ECO:0000256" key="1">
    <source>
        <dbReference type="SAM" id="MobiDB-lite"/>
    </source>
</evidence>
<dbReference type="Gramene" id="GBG70040">
    <property type="protein sequence ID" value="GBG70040"/>
    <property type="gene ID" value="CBR_g4868"/>
</dbReference>
<reference evidence="2 3" key="1">
    <citation type="journal article" date="2018" name="Cell">
        <title>The Chara Genome: Secondary Complexity and Implications for Plant Terrestrialization.</title>
        <authorList>
            <person name="Nishiyama T."/>
            <person name="Sakayama H."/>
            <person name="Vries J.D."/>
            <person name="Buschmann H."/>
            <person name="Saint-Marcoux D."/>
            <person name="Ullrich K.K."/>
            <person name="Haas F.B."/>
            <person name="Vanderstraeten L."/>
            <person name="Becker D."/>
            <person name="Lang D."/>
            <person name="Vosolsobe S."/>
            <person name="Rombauts S."/>
            <person name="Wilhelmsson P.K.I."/>
            <person name="Janitza P."/>
            <person name="Kern R."/>
            <person name="Heyl A."/>
            <person name="Rumpler F."/>
            <person name="Villalobos L.I.A.C."/>
            <person name="Clay J.M."/>
            <person name="Skokan R."/>
            <person name="Toyoda A."/>
            <person name="Suzuki Y."/>
            <person name="Kagoshima H."/>
            <person name="Schijlen E."/>
            <person name="Tajeshwar N."/>
            <person name="Catarino B."/>
            <person name="Hetherington A.J."/>
            <person name="Saltykova A."/>
            <person name="Bonnot C."/>
            <person name="Breuninger H."/>
            <person name="Symeonidi A."/>
            <person name="Radhakrishnan G.V."/>
            <person name="Van Nieuwerburgh F."/>
            <person name="Deforce D."/>
            <person name="Chang C."/>
            <person name="Karol K.G."/>
            <person name="Hedrich R."/>
            <person name="Ulvskov P."/>
            <person name="Glockner G."/>
            <person name="Delwiche C.F."/>
            <person name="Petrasek J."/>
            <person name="Van de Peer Y."/>
            <person name="Friml J."/>
            <person name="Beilby M."/>
            <person name="Dolan L."/>
            <person name="Kohara Y."/>
            <person name="Sugano S."/>
            <person name="Fujiyama A."/>
            <person name="Delaux P.-M."/>
            <person name="Quint M."/>
            <person name="TheiBen G."/>
            <person name="Hagemann M."/>
            <person name="Harholt J."/>
            <person name="Dunand C."/>
            <person name="Zachgo S."/>
            <person name="Langdale J."/>
            <person name="Maumus F."/>
            <person name="Straeten D.V.D."/>
            <person name="Gould S.B."/>
            <person name="Rensing S.A."/>
        </authorList>
    </citation>
    <scope>NUCLEOTIDE SEQUENCE [LARGE SCALE GENOMIC DNA]</scope>
    <source>
        <strain evidence="2 3">S276</strain>
    </source>
</reference>
<evidence type="ECO:0000313" key="3">
    <source>
        <dbReference type="Proteomes" id="UP000265515"/>
    </source>
</evidence>
<name>A0A388KJ09_CHABU</name>
<accession>A0A388KJ09</accession>
<dbReference type="AlphaFoldDB" id="A0A388KJ09"/>
<dbReference type="Proteomes" id="UP000265515">
    <property type="component" value="Unassembled WGS sequence"/>
</dbReference>
<proteinExistence type="predicted"/>
<sequence>MPRALSAEDMFPESPDSTRPSQRLPDIGPLIPPEFENEVVVVNVEKPTRDGVQSKSLRFRLDSTVAVAITAQAAWEFLTLAFKVLFCIKVALQTVFEVTKCVLQGWIGIIPLGFATGVALARIMAGVRDEEGVLEAEEDNRPKDPRTLYVPPKLQVWLFSLGIAFWALKFLGPMSGGHFGYFVAHVGTGGLWELYALFRGVVHGGQAGPPSEMAVRKAMGI</sequence>
<evidence type="ECO:0000313" key="2">
    <source>
        <dbReference type="EMBL" id="GBG70040.1"/>
    </source>
</evidence>
<keyword evidence="3" id="KW-1185">Reference proteome</keyword>
<protein>
    <submittedName>
        <fullName evidence="2">Uncharacterized protein</fullName>
    </submittedName>
</protein>